<dbReference type="AlphaFoldDB" id="A0A0D0AZB3"/>
<reference evidence="1 2" key="1">
    <citation type="submission" date="2014-04" db="EMBL/GenBank/DDBJ databases">
        <authorList>
            <consortium name="DOE Joint Genome Institute"/>
            <person name="Kuo A."/>
            <person name="Ruytinx J."/>
            <person name="Rineau F."/>
            <person name="Colpaert J."/>
            <person name="Kohler A."/>
            <person name="Nagy L.G."/>
            <person name="Floudas D."/>
            <person name="Copeland A."/>
            <person name="Barry K.W."/>
            <person name="Cichocki N."/>
            <person name="Veneault-Fourrey C."/>
            <person name="LaButti K."/>
            <person name="Lindquist E.A."/>
            <person name="Lipzen A."/>
            <person name="Lundell T."/>
            <person name="Morin E."/>
            <person name="Murat C."/>
            <person name="Sun H."/>
            <person name="Tunlid A."/>
            <person name="Henrissat B."/>
            <person name="Grigoriev I.V."/>
            <person name="Hibbett D.S."/>
            <person name="Martin F."/>
            <person name="Nordberg H.P."/>
            <person name="Cantor M.N."/>
            <person name="Hua S.X."/>
        </authorList>
    </citation>
    <scope>NUCLEOTIDE SEQUENCE [LARGE SCALE GENOMIC DNA]</scope>
    <source>
        <strain evidence="1 2">UH-Slu-Lm8-n1</strain>
    </source>
</reference>
<dbReference type="OrthoDB" id="2662689at2759"/>
<dbReference type="Proteomes" id="UP000054485">
    <property type="component" value="Unassembled WGS sequence"/>
</dbReference>
<dbReference type="InParanoid" id="A0A0D0AZB3"/>
<evidence type="ECO:0000313" key="1">
    <source>
        <dbReference type="EMBL" id="KIK37203.1"/>
    </source>
</evidence>
<organism evidence="1 2">
    <name type="scientific">Suillus luteus UH-Slu-Lm8-n1</name>
    <dbReference type="NCBI Taxonomy" id="930992"/>
    <lineage>
        <taxon>Eukaryota</taxon>
        <taxon>Fungi</taxon>
        <taxon>Dikarya</taxon>
        <taxon>Basidiomycota</taxon>
        <taxon>Agaricomycotina</taxon>
        <taxon>Agaricomycetes</taxon>
        <taxon>Agaricomycetidae</taxon>
        <taxon>Boletales</taxon>
        <taxon>Suillineae</taxon>
        <taxon>Suillaceae</taxon>
        <taxon>Suillus</taxon>
    </lineage>
</organism>
<gene>
    <name evidence="1" type="ORF">CY34DRAFT_109210</name>
</gene>
<dbReference type="EMBL" id="KN835469">
    <property type="protein sequence ID" value="KIK37203.1"/>
    <property type="molecule type" value="Genomic_DNA"/>
</dbReference>
<protein>
    <submittedName>
        <fullName evidence="1">Uncharacterized protein</fullName>
    </submittedName>
</protein>
<dbReference type="HOGENOM" id="CLU_1887144_0_0_1"/>
<reference evidence="2" key="2">
    <citation type="submission" date="2015-01" db="EMBL/GenBank/DDBJ databases">
        <title>Evolutionary Origins and Diversification of the Mycorrhizal Mutualists.</title>
        <authorList>
            <consortium name="DOE Joint Genome Institute"/>
            <consortium name="Mycorrhizal Genomics Consortium"/>
            <person name="Kohler A."/>
            <person name="Kuo A."/>
            <person name="Nagy L.G."/>
            <person name="Floudas D."/>
            <person name="Copeland A."/>
            <person name="Barry K.W."/>
            <person name="Cichocki N."/>
            <person name="Veneault-Fourrey C."/>
            <person name="LaButti K."/>
            <person name="Lindquist E.A."/>
            <person name="Lipzen A."/>
            <person name="Lundell T."/>
            <person name="Morin E."/>
            <person name="Murat C."/>
            <person name="Riley R."/>
            <person name="Ohm R."/>
            <person name="Sun H."/>
            <person name="Tunlid A."/>
            <person name="Henrissat B."/>
            <person name="Grigoriev I.V."/>
            <person name="Hibbett D.S."/>
            <person name="Martin F."/>
        </authorList>
    </citation>
    <scope>NUCLEOTIDE SEQUENCE [LARGE SCALE GENOMIC DNA]</scope>
    <source>
        <strain evidence="2">UH-Slu-Lm8-n1</strain>
    </source>
</reference>
<accession>A0A0D0AZB3</accession>
<name>A0A0D0AZB3_9AGAM</name>
<sequence>MSNCTVLSGNYMIESADFKGIFLTAENGSICLQSKNPHSVQVWKLAANEANWVNFLGVPPDGTEGKVIGANMANFTLVYGGGMLEDFQLENDANDTFRVTFEYYDLGHYWQIVDGKSLSFTINLTYAAKWKLIEC</sequence>
<proteinExistence type="predicted"/>
<evidence type="ECO:0000313" key="2">
    <source>
        <dbReference type="Proteomes" id="UP000054485"/>
    </source>
</evidence>
<keyword evidence="2" id="KW-1185">Reference proteome</keyword>